<dbReference type="InterPro" id="IPR001646">
    <property type="entry name" value="5peptide_repeat"/>
</dbReference>
<accession>A0A8S2ISJ0</accession>
<evidence type="ECO:0000313" key="4">
    <source>
        <dbReference type="EMBL" id="CAF3757333.1"/>
    </source>
</evidence>
<dbReference type="EMBL" id="CAJOBA010005891">
    <property type="protein sequence ID" value="CAF3757333.1"/>
    <property type="molecule type" value="Genomic_DNA"/>
</dbReference>
<protein>
    <recommendedName>
        <fullName evidence="6">Pentapeptide repeat-containing protein</fullName>
    </recommendedName>
</protein>
<dbReference type="SUPFAM" id="SSF141571">
    <property type="entry name" value="Pentapeptide repeat-like"/>
    <property type="match status" value="1"/>
</dbReference>
<feature type="region of interest" description="Disordered" evidence="2">
    <location>
        <begin position="1"/>
        <end position="23"/>
    </location>
</feature>
<gene>
    <name evidence="3" type="ORF">OVA965_LOCUS13882</name>
    <name evidence="4" type="ORF">TMI583_LOCUS13885</name>
</gene>
<organism evidence="4 5">
    <name type="scientific">Didymodactylos carnosus</name>
    <dbReference type="NCBI Taxonomy" id="1234261"/>
    <lineage>
        <taxon>Eukaryota</taxon>
        <taxon>Metazoa</taxon>
        <taxon>Spiralia</taxon>
        <taxon>Gnathifera</taxon>
        <taxon>Rotifera</taxon>
        <taxon>Eurotatoria</taxon>
        <taxon>Bdelloidea</taxon>
        <taxon>Philodinida</taxon>
        <taxon>Philodinidae</taxon>
        <taxon>Didymodactylos</taxon>
    </lineage>
</organism>
<keyword evidence="1" id="KW-0677">Repeat</keyword>
<evidence type="ECO:0000313" key="3">
    <source>
        <dbReference type="EMBL" id="CAF0987057.1"/>
    </source>
</evidence>
<evidence type="ECO:0000256" key="1">
    <source>
        <dbReference type="ARBA" id="ARBA00022737"/>
    </source>
</evidence>
<dbReference type="Proteomes" id="UP000677228">
    <property type="component" value="Unassembled WGS sequence"/>
</dbReference>
<evidence type="ECO:0008006" key="6">
    <source>
        <dbReference type="Google" id="ProtNLM"/>
    </source>
</evidence>
<dbReference type="PANTHER" id="PTHR47485:SF1">
    <property type="entry name" value="THYLAKOID LUMENAL 17.4 KDA PROTEIN, CHLOROPLASTIC"/>
    <property type="match status" value="1"/>
</dbReference>
<proteinExistence type="predicted"/>
<evidence type="ECO:0000313" key="5">
    <source>
        <dbReference type="Proteomes" id="UP000682733"/>
    </source>
</evidence>
<comment type="caution">
    <text evidence="4">The sequence shown here is derived from an EMBL/GenBank/DDBJ whole genome shotgun (WGS) entry which is preliminary data.</text>
</comment>
<dbReference type="Gene3D" id="2.160.20.80">
    <property type="entry name" value="E3 ubiquitin-protein ligase SopA"/>
    <property type="match status" value="1"/>
</dbReference>
<evidence type="ECO:0000256" key="2">
    <source>
        <dbReference type="SAM" id="MobiDB-lite"/>
    </source>
</evidence>
<name>A0A8S2ISJ0_9BILA</name>
<dbReference type="Pfam" id="PF13599">
    <property type="entry name" value="Pentapeptide_4"/>
    <property type="match status" value="1"/>
</dbReference>
<reference evidence="4" key="1">
    <citation type="submission" date="2021-02" db="EMBL/GenBank/DDBJ databases">
        <authorList>
            <person name="Nowell W R."/>
        </authorList>
    </citation>
    <scope>NUCLEOTIDE SEQUENCE</scope>
</reference>
<sequence>MNLEGSTLSPMQTHISQQKSVIQPKQRSKTIDLTLKDCGKIVSSILIPILICIFTVVTTLQQHNSAAQQREQDNHLAQKQRELENDIAVQERLQDKQQQDDSLKENLFSSYLRDITDLTLHNKSININDRMQYIRSKILTTLRRLDSERKRNLILFLYESNLISYNEKNPQKHVVDLSGADLNNLNFTSTSKLKYWLKSINLTNVYLINATFINVYLHRADFTNSIMTDSSFSECVLSDSFFKDGILDRADLTNTVMQNTIFYSSSLFQTNFTNAHIDHVDFRNVNLSRSIISNKQLFDTGSDLHNAFLPNGSFGPLLDQKSLISNGDGEKGKCDKSNNTSVNDIPNWSPGSSTFKYRTQVISYDSNTLLRNLTNKQGLCLFSGYKNRTAIVQAIDVVMWSLLIDNEQALFFLSALLGGITNKLDFVKLAAIFYSLSLQEISRIQLSKPNVHKEVVKLLIYFVLESVTNVDRHNQTKLLYRSYNGTLPKGTRYITIIIEFSKKDISSQNSGICDDIQFLIRKKMT</sequence>
<dbReference type="PANTHER" id="PTHR47485">
    <property type="entry name" value="THYLAKOID LUMENAL 17.4 KDA PROTEIN, CHLOROPLASTIC"/>
    <property type="match status" value="1"/>
</dbReference>
<dbReference type="EMBL" id="CAJNOK010005884">
    <property type="protein sequence ID" value="CAF0987057.1"/>
    <property type="molecule type" value="Genomic_DNA"/>
</dbReference>
<dbReference type="Proteomes" id="UP000682733">
    <property type="component" value="Unassembled WGS sequence"/>
</dbReference>
<dbReference type="AlphaFoldDB" id="A0A8S2ISJ0"/>